<feature type="non-terminal residue" evidence="2">
    <location>
        <position position="38"/>
    </location>
</feature>
<evidence type="ECO:0000256" key="1">
    <source>
        <dbReference type="SAM" id="MobiDB-lite"/>
    </source>
</evidence>
<reference evidence="2 3" key="1">
    <citation type="journal article" date="2018" name="Front. Plant Sci.">
        <title>Red Clover (Trifolium pratense) and Zigzag Clover (T. medium) - A Picture of Genomic Similarities and Differences.</title>
        <authorList>
            <person name="Dluhosova J."/>
            <person name="Istvanek J."/>
            <person name="Nedelnik J."/>
            <person name="Repkova J."/>
        </authorList>
    </citation>
    <scope>NUCLEOTIDE SEQUENCE [LARGE SCALE GENOMIC DNA]</scope>
    <source>
        <strain evidence="3">cv. 10/8</strain>
        <tissue evidence="2">Leaf</tissue>
    </source>
</reference>
<keyword evidence="3" id="KW-1185">Reference proteome</keyword>
<dbReference type="AlphaFoldDB" id="A0A392WA81"/>
<proteinExistence type="predicted"/>
<organism evidence="2 3">
    <name type="scientific">Trifolium medium</name>
    <dbReference type="NCBI Taxonomy" id="97028"/>
    <lineage>
        <taxon>Eukaryota</taxon>
        <taxon>Viridiplantae</taxon>
        <taxon>Streptophyta</taxon>
        <taxon>Embryophyta</taxon>
        <taxon>Tracheophyta</taxon>
        <taxon>Spermatophyta</taxon>
        <taxon>Magnoliopsida</taxon>
        <taxon>eudicotyledons</taxon>
        <taxon>Gunneridae</taxon>
        <taxon>Pentapetalae</taxon>
        <taxon>rosids</taxon>
        <taxon>fabids</taxon>
        <taxon>Fabales</taxon>
        <taxon>Fabaceae</taxon>
        <taxon>Papilionoideae</taxon>
        <taxon>50 kb inversion clade</taxon>
        <taxon>NPAAA clade</taxon>
        <taxon>Hologalegina</taxon>
        <taxon>IRL clade</taxon>
        <taxon>Trifolieae</taxon>
        <taxon>Trifolium</taxon>
    </lineage>
</organism>
<evidence type="ECO:0000313" key="3">
    <source>
        <dbReference type="Proteomes" id="UP000265520"/>
    </source>
</evidence>
<comment type="caution">
    <text evidence="2">The sequence shown here is derived from an EMBL/GenBank/DDBJ whole genome shotgun (WGS) entry which is preliminary data.</text>
</comment>
<accession>A0A392WA81</accession>
<sequence>MEEDRQNPPVPPPRRTLGDYVQRANGALQIPDSNWRMS</sequence>
<dbReference type="Proteomes" id="UP000265520">
    <property type="component" value="Unassembled WGS sequence"/>
</dbReference>
<dbReference type="EMBL" id="LXQA011421415">
    <property type="protein sequence ID" value="MCI96689.1"/>
    <property type="molecule type" value="Genomic_DNA"/>
</dbReference>
<evidence type="ECO:0000313" key="2">
    <source>
        <dbReference type="EMBL" id="MCI96689.1"/>
    </source>
</evidence>
<protein>
    <submittedName>
        <fullName evidence="2">Uncharacterized protein</fullName>
    </submittedName>
</protein>
<name>A0A392WA81_9FABA</name>
<feature type="region of interest" description="Disordered" evidence="1">
    <location>
        <begin position="1"/>
        <end position="38"/>
    </location>
</feature>